<evidence type="ECO:0000256" key="4">
    <source>
        <dbReference type="ARBA" id="ARBA00023242"/>
    </source>
</evidence>
<feature type="compositionally biased region" description="Low complexity" evidence="5">
    <location>
        <begin position="274"/>
        <end position="290"/>
    </location>
</feature>
<dbReference type="PANTHER" id="PTHR33572">
    <property type="entry name" value="SPORE DEVELOPMENT REGULATOR VOSA"/>
    <property type="match status" value="1"/>
</dbReference>
<dbReference type="GeneID" id="43586825"/>
<dbReference type="RefSeq" id="XP_065822958.1">
    <property type="nucleotide sequence ID" value="XM_065966886.1"/>
</dbReference>
<feature type="compositionally biased region" description="Low complexity" evidence="5">
    <location>
        <begin position="1"/>
        <end position="18"/>
    </location>
</feature>
<dbReference type="InterPro" id="IPR038491">
    <property type="entry name" value="Velvet_dom_sf"/>
</dbReference>
<dbReference type="KEGG" id="ksn:43586825"/>
<reference evidence="7" key="1">
    <citation type="submission" date="2017-08" db="EMBL/GenBank/DDBJ databases">
        <authorList>
            <person name="Cuomo C."/>
            <person name="Billmyre B."/>
            <person name="Heitman J."/>
        </authorList>
    </citation>
    <scope>NUCLEOTIDE SEQUENCE</scope>
    <source>
        <strain evidence="7">CBS 12478</strain>
    </source>
</reference>
<dbReference type="PANTHER" id="PTHR33572:SF3">
    <property type="entry name" value="VELVET COMPLEX SUBUNIT B"/>
    <property type="match status" value="1"/>
</dbReference>
<evidence type="ECO:0000259" key="6">
    <source>
        <dbReference type="PROSITE" id="PS51821"/>
    </source>
</evidence>
<feature type="domain" description="Velvet" evidence="6">
    <location>
        <begin position="78"/>
        <end position="553"/>
    </location>
</feature>
<dbReference type="GO" id="GO:0005634">
    <property type="term" value="C:nucleus"/>
    <property type="evidence" value="ECO:0007669"/>
    <property type="project" value="UniProtKB-SubCell"/>
</dbReference>
<keyword evidence="3" id="KW-0804">Transcription</keyword>
<accession>A0AAJ8LF56</accession>
<gene>
    <name evidence="7" type="ORF">CI109_101056</name>
</gene>
<dbReference type="Pfam" id="PF11754">
    <property type="entry name" value="Velvet"/>
    <property type="match status" value="1"/>
</dbReference>
<feature type="compositionally biased region" description="Low complexity" evidence="5">
    <location>
        <begin position="171"/>
        <end position="199"/>
    </location>
</feature>
<sequence>MSSPVSRSPSPVSPTTPTLRRKRKRVGQGSGSKAGRGLRSSPTTQEEEGFSDNENAEHEEVGSENDEGDVPTQSAHQSNGWTYELEIIQHPQRARACGFGNKVSYNQWSVLWVRAANGEIIDPALVDTRFLVLMVDLWSADGQQERNVVMHPVSAGVTRLDSPPFGIGDVPGPSSRPSTGTSRPMSGSSAGVSSWSGGSWRPQSSPSGVSPGRFGEPSNLSSNRKIEPSPHSATLLSPSHPSWPHSKPIQPPQFHRMHSLSGSHLEHEPEPSRPHTAPSSHPSSQQHRPPYTLPPLASIAEENAASASRLTLPALQQQQQQRPGSSSSLWNRPRTSHSTDLSTAPTEYSFGRPYSSSGSSWYATTDHGGKDRPSSGWSDARPWSSGLVSHRPTSSGEIALSPYAPQLNRMPDQFGVSYPSPLVGPDIYPSSSWEAERSRYASGQAAAQYSRVLVGKVTAVCHKLQDADGRSGLFFFAADLGIRTEGTFTLRMAMTDLSSLMRPDIWTGDKAPVQAQTYSEPFTVYSAKRFPGVIPTTPLTKVFAAQGVKLSVRENRKGGGGDEGEEDDD</sequence>
<feature type="compositionally biased region" description="Polar residues" evidence="5">
    <location>
        <begin position="336"/>
        <end position="346"/>
    </location>
</feature>
<reference evidence="7" key="2">
    <citation type="submission" date="2024-01" db="EMBL/GenBank/DDBJ databases">
        <title>Comparative genomics of Cryptococcus and Kwoniella reveals pathogenesis evolution and contrasting modes of karyotype evolution via chromosome fusion or intercentromeric recombination.</title>
        <authorList>
            <person name="Coelho M.A."/>
            <person name="David-Palma M."/>
            <person name="Shea T."/>
            <person name="Bowers K."/>
            <person name="McGinley-Smith S."/>
            <person name="Mohammad A.W."/>
            <person name="Gnirke A."/>
            <person name="Yurkov A.M."/>
            <person name="Nowrousian M."/>
            <person name="Sun S."/>
            <person name="Cuomo C.A."/>
            <person name="Heitman J."/>
        </authorList>
    </citation>
    <scope>NUCLEOTIDE SEQUENCE</scope>
    <source>
        <strain evidence="7">CBS 12478</strain>
    </source>
</reference>
<feature type="compositionally biased region" description="Low complexity" evidence="5">
    <location>
        <begin position="237"/>
        <end position="248"/>
    </location>
</feature>
<dbReference type="Gene3D" id="2.60.40.3960">
    <property type="entry name" value="Velvet domain"/>
    <property type="match status" value="2"/>
</dbReference>
<comment type="subcellular location">
    <subcellularLocation>
        <location evidence="1">Nucleus</location>
    </subcellularLocation>
</comment>
<dbReference type="InterPro" id="IPR021740">
    <property type="entry name" value="Velvet"/>
</dbReference>
<evidence type="ECO:0000256" key="3">
    <source>
        <dbReference type="ARBA" id="ARBA00023163"/>
    </source>
</evidence>
<feature type="compositionally biased region" description="Basic and acidic residues" evidence="5">
    <location>
        <begin position="264"/>
        <end position="273"/>
    </location>
</feature>
<organism evidence="7 8">
    <name type="scientific">Kwoniella shandongensis</name>
    <dbReference type="NCBI Taxonomy" id="1734106"/>
    <lineage>
        <taxon>Eukaryota</taxon>
        <taxon>Fungi</taxon>
        <taxon>Dikarya</taxon>
        <taxon>Basidiomycota</taxon>
        <taxon>Agaricomycotina</taxon>
        <taxon>Tremellomycetes</taxon>
        <taxon>Tremellales</taxon>
        <taxon>Cryptococcaceae</taxon>
        <taxon>Kwoniella</taxon>
    </lineage>
</organism>
<evidence type="ECO:0000256" key="2">
    <source>
        <dbReference type="ARBA" id="ARBA00023015"/>
    </source>
</evidence>
<protein>
    <recommendedName>
        <fullName evidence="6">Velvet domain-containing protein</fullName>
    </recommendedName>
</protein>
<dbReference type="PROSITE" id="PS51821">
    <property type="entry name" value="VELVET"/>
    <property type="match status" value="1"/>
</dbReference>
<dbReference type="Proteomes" id="UP000322225">
    <property type="component" value="Chromosome 2"/>
</dbReference>
<feature type="region of interest" description="Disordered" evidence="5">
    <location>
        <begin position="314"/>
        <end position="395"/>
    </location>
</feature>
<evidence type="ECO:0000256" key="1">
    <source>
        <dbReference type="ARBA" id="ARBA00004123"/>
    </source>
</evidence>
<feature type="region of interest" description="Disordered" evidence="5">
    <location>
        <begin position="1"/>
        <end position="76"/>
    </location>
</feature>
<dbReference type="EMBL" id="CP144052">
    <property type="protein sequence ID" value="WWD16627.1"/>
    <property type="molecule type" value="Genomic_DNA"/>
</dbReference>
<dbReference type="InterPro" id="IPR037525">
    <property type="entry name" value="Velvet_dom"/>
</dbReference>
<keyword evidence="8" id="KW-1185">Reference proteome</keyword>
<evidence type="ECO:0000313" key="8">
    <source>
        <dbReference type="Proteomes" id="UP000322225"/>
    </source>
</evidence>
<name>A0AAJ8LF56_9TREE</name>
<keyword evidence="2" id="KW-0805">Transcription regulation</keyword>
<feature type="region of interest" description="Disordered" evidence="5">
    <location>
        <begin position="159"/>
        <end position="294"/>
    </location>
</feature>
<proteinExistence type="predicted"/>
<evidence type="ECO:0000313" key="7">
    <source>
        <dbReference type="EMBL" id="WWD16627.1"/>
    </source>
</evidence>
<dbReference type="AlphaFoldDB" id="A0AAJ8LF56"/>
<keyword evidence="4" id="KW-0539">Nucleus</keyword>
<evidence type="ECO:0000256" key="5">
    <source>
        <dbReference type="SAM" id="MobiDB-lite"/>
    </source>
</evidence>